<organism evidence="2 3">
    <name type="scientific">Cupriavidus necator (strain ATCC 43291 / DSM 13513 / CCUG 52238 / LMG 8453 / N-1)</name>
    <name type="common">Ralstonia eutropha</name>
    <dbReference type="NCBI Taxonomy" id="1042878"/>
    <lineage>
        <taxon>Bacteria</taxon>
        <taxon>Pseudomonadati</taxon>
        <taxon>Pseudomonadota</taxon>
        <taxon>Betaproteobacteria</taxon>
        <taxon>Burkholderiales</taxon>
        <taxon>Burkholderiaceae</taxon>
        <taxon>Cupriavidus</taxon>
    </lineage>
</organism>
<dbReference type="EMBL" id="CP002879">
    <property type="protein sequence ID" value="AEI81466.1"/>
    <property type="molecule type" value="Genomic_DNA"/>
</dbReference>
<evidence type="ECO:0000313" key="2">
    <source>
        <dbReference type="EMBL" id="AEI81466.1"/>
    </source>
</evidence>
<evidence type="ECO:0000313" key="3">
    <source>
        <dbReference type="Proteomes" id="UP000006798"/>
    </source>
</evidence>
<reference evidence="2 3" key="1">
    <citation type="journal article" date="2011" name="J. Bacteriol.">
        <title>Complete genome sequence of the type strain Cupriavidus necator N-1.</title>
        <authorList>
            <person name="Poehlein A."/>
            <person name="Kusian B."/>
            <person name="Friedrich B."/>
            <person name="Daniel R."/>
            <person name="Bowien B."/>
        </authorList>
    </citation>
    <scope>NUCLEOTIDE SEQUENCE [LARGE SCALE GENOMIC DNA]</scope>
    <source>
        <strain evidence="3">ATCC 43291 / DSM 13513 / CCUG 52238 / LMG 8453 / N-1</strain>
        <plasmid evidence="2 3">pBB1</plasmid>
    </source>
</reference>
<feature type="compositionally biased region" description="Basic and acidic residues" evidence="1">
    <location>
        <begin position="121"/>
        <end position="137"/>
    </location>
</feature>
<accession>F8GV39</accession>
<dbReference type="AlphaFoldDB" id="F8GV39"/>
<protein>
    <submittedName>
        <fullName evidence="2">Uncharacterized protein</fullName>
    </submittedName>
</protein>
<gene>
    <name evidence="2" type="ordered locus">CNE_BB1p00330</name>
</gene>
<proteinExistence type="predicted"/>
<dbReference type="HOGENOM" id="CLU_1861865_0_0_4"/>
<sequence length="137" mass="14229">MHCITPDFTAAARSASSRTSKAGLPPSSCATRLTVGAALIATWTLARVDPVMEAMSTSGCNDSAAPTDCTVAEEHIEDPSGPASCMISAKIRAFRGEISEALSTTVQPFDAGLNSGVRAHRQPDSQEGQHRDDVAAV</sequence>
<evidence type="ECO:0000256" key="1">
    <source>
        <dbReference type="SAM" id="MobiDB-lite"/>
    </source>
</evidence>
<dbReference type="KEGG" id="cnc:CNE_BB1p00330"/>
<dbReference type="Proteomes" id="UP000006798">
    <property type="component" value="Plasmid pBB1"/>
</dbReference>
<keyword evidence="2" id="KW-0614">Plasmid</keyword>
<feature type="region of interest" description="Disordered" evidence="1">
    <location>
        <begin position="109"/>
        <end position="137"/>
    </location>
</feature>
<name>F8GV39_CUPNN</name>
<geneLocation type="plasmid" evidence="2 3">
    <name>pBB1</name>
</geneLocation>